<dbReference type="GO" id="GO:0005886">
    <property type="term" value="C:plasma membrane"/>
    <property type="evidence" value="ECO:0007669"/>
    <property type="project" value="UniProtKB-SubCell"/>
</dbReference>
<comment type="subcellular location">
    <subcellularLocation>
        <location evidence="1">Cell membrane</location>
        <topology evidence="1">Multi-pass membrane protein</topology>
    </subcellularLocation>
</comment>
<feature type="transmembrane region" description="Helical" evidence="7">
    <location>
        <begin position="44"/>
        <end position="65"/>
    </location>
</feature>
<evidence type="ECO:0000256" key="3">
    <source>
        <dbReference type="ARBA" id="ARBA00022475"/>
    </source>
</evidence>
<dbReference type="EMBL" id="MFKK01000013">
    <property type="protein sequence ID" value="OGG41325.1"/>
    <property type="molecule type" value="Genomic_DNA"/>
</dbReference>
<feature type="transmembrane region" description="Helical" evidence="7">
    <location>
        <begin position="77"/>
        <end position="100"/>
    </location>
</feature>
<dbReference type="PANTHER" id="PTHR33778">
    <property type="entry name" value="PROTEIN MGTC"/>
    <property type="match status" value="1"/>
</dbReference>
<dbReference type="STRING" id="1798471.A3A21_04235"/>
<proteinExistence type="inferred from homology"/>
<evidence type="ECO:0000313" key="10">
    <source>
        <dbReference type="Proteomes" id="UP000176996"/>
    </source>
</evidence>
<evidence type="ECO:0000256" key="2">
    <source>
        <dbReference type="ARBA" id="ARBA00009298"/>
    </source>
</evidence>
<organism evidence="9 10">
    <name type="scientific">Candidatus Jorgensenbacteria bacterium RIFCSPLOWO2_01_FULL_45_25b</name>
    <dbReference type="NCBI Taxonomy" id="1798471"/>
    <lineage>
        <taxon>Bacteria</taxon>
        <taxon>Candidatus Joergenseniibacteriota</taxon>
    </lineage>
</organism>
<sequence length="176" mass="18399">MYNKDMALSLGEMLFRLVMAILLGAFVGLEREIVGKEAGVRTNLLVAGGATMFTLVGLSLPFIVAQGNLGDVLARNSGFLSVIANIVIGVGFLGAGAIIHDGSRVRGLTTAASVWLVAAIGVLCGIGLIMFAAISTFGITALLIILRKVDLYGLVGKESASNKKHNRKNGNIVETR</sequence>
<keyword evidence="3" id="KW-1003">Cell membrane</keyword>
<evidence type="ECO:0000256" key="5">
    <source>
        <dbReference type="ARBA" id="ARBA00022989"/>
    </source>
</evidence>
<dbReference type="AlphaFoldDB" id="A0A1F6BWJ3"/>
<dbReference type="Pfam" id="PF02308">
    <property type="entry name" value="MgtC"/>
    <property type="match status" value="1"/>
</dbReference>
<keyword evidence="4 7" id="KW-0812">Transmembrane</keyword>
<keyword evidence="6 7" id="KW-0472">Membrane</keyword>
<feature type="transmembrane region" description="Helical" evidence="7">
    <location>
        <begin position="7"/>
        <end position="29"/>
    </location>
</feature>
<gene>
    <name evidence="9" type="ORF">A3A21_04235</name>
</gene>
<evidence type="ECO:0000256" key="1">
    <source>
        <dbReference type="ARBA" id="ARBA00004651"/>
    </source>
</evidence>
<evidence type="ECO:0000313" key="9">
    <source>
        <dbReference type="EMBL" id="OGG41325.1"/>
    </source>
</evidence>
<dbReference type="InterPro" id="IPR049177">
    <property type="entry name" value="MgtC_SapB_SrpB_YhiD_N"/>
</dbReference>
<reference evidence="9 10" key="1">
    <citation type="journal article" date="2016" name="Nat. Commun.">
        <title>Thousands of microbial genomes shed light on interconnected biogeochemical processes in an aquifer system.</title>
        <authorList>
            <person name="Anantharaman K."/>
            <person name="Brown C.T."/>
            <person name="Hug L.A."/>
            <person name="Sharon I."/>
            <person name="Castelle C.J."/>
            <person name="Probst A.J."/>
            <person name="Thomas B.C."/>
            <person name="Singh A."/>
            <person name="Wilkins M.J."/>
            <person name="Karaoz U."/>
            <person name="Brodie E.L."/>
            <person name="Williams K.H."/>
            <person name="Hubbard S.S."/>
            <person name="Banfield J.F."/>
        </authorList>
    </citation>
    <scope>NUCLEOTIDE SEQUENCE [LARGE SCALE GENOMIC DNA]</scope>
</reference>
<feature type="domain" description="MgtC/SapB/SrpB/YhiD N-terminal" evidence="8">
    <location>
        <begin position="17"/>
        <end position="149"/>
    </location>
</feature>
<name>A0A1F6BWJ3_9BACT</name>
<accession>A0A1F6BWJ3</accession>
<dbReference type="PANTHER" id="PTHR33778:SF1">
    <property type="entry name" value="MAGNESIUM TRANSPORTER YHID-RELATED"/>
    <property type="match status" value="1"/>
</dbReference>
<keyword evidence="5 7" id="KW-1133">Transmembrane helix</keyword>
<evidence type="ECO:0000259" key="8">
    <source>
        <dbReference type="Pfam" id="PF02308"/>
    </source>
</evidence>
<evidence type="ECO:0000256" key="4">
    <source>
        <dbReference type="ARBA" id="ARBA00022692"/>
    </source>
</evidence>
<evidence type="ECO:0000256" key="6">
    <source>
        <dbReference type="ARBA" id="ARBA00023136"/>
    </source>
</evidence>
<comment type="similarity">
    <text evidence="2">Belongs to the MgtC/SapB family.</text>
</comment>
<dbReference type="InterPro" id="IPR003416">
    <property type="entry name" value="MgtC/SapB/SrpB/YhiD_fam"/>
</dbReference>
<comment type="caution">
    <text evidence="9">The sequence shown here is derived from an EMBL/GenBank/DDBJ whole genome shotgun (WGS) entry which is preliminary data.</text>
</comment>
<dbReference type="PRINTS" id="PR01837">
    <property type="entry name" value="MGTCSAPBPROT"/>
</dbReference>
<evidence type="ECO:0000256" key="7">
    <source>
        <dbReference type="SAM" id="Phobius"/>
    </source>
</evidence>
<feature type="transmembrane region" description="Helical" evidence="7">
    <location>
        <begin position="112"/>
        <end position="145"/>
    </location>
</feature>
<protein>
    <recommendedName>
        <fullName evidence="8">MgtC/SapB/SrpB/YhiD N-terminal domain-containing protein</fullName>
    </recommendedName>
</protein>
<dbReference type="Proteomes" id="UP000176996">
    <property type="component" value="Unassembled WGS sequence"/>
</dbReference>